<name>A0A1V9Z011_ACHHY</name>
<dbReference type="Proteomes" id="UP000243579">
    <property type="component" value="Unassembled WGS sequence"/>
</dbReference>
<comment type="caution">
    <text evidence="3">The sequence shown here is derived from an EMBL/GenBank/DDBJ whole genome shotgun (WGS) entry which is preliminary data.</text>
</comment>
<evidence type="ECO:0000313" key="4">
    <source>
        <dbReference type="Proteomes" id="UP000243579"/>
    </source>
</evidence>
<reference evidence="3 4" key="1">
    <citation type="journal article" date="2014" name="Genome Biol. Evol.">
        <title>The secreted proteins of Achlya hypogyna and Thraustotheca clavata identify the ancestral oomycete secretome and reveal gene acquisitions by horizontal gene transfer.</title>
        <authorList>
            <person name="Misner I."/>
            <person name="Blouin N."/>
            <person name="Leonard G."/>
            <person name="Richards T.A."/>
            <person name="Lane C.E."/>
        </authorList>
    </citation>
    <scope>NUCLEOTIDE SEQUENCE [LARGE SCALE GENOMIC DNA]</scope>
    <source>
        <strain evidence="3 4">ATCC 48635</strain>
    </source>
</reference>
<dbReference type="EMBL" id="JNBR01000557">
    <property type="protein sequence ID" value="OQR91110.1"/>
    <property type="molecule type" value="Genomic_DNA"/>
</dbReference>
<accession>A0A1V9Z011</accession>
<sequence length="461" mass="51014">MSIVRAAVDLYLVHRREKSKLKRFLGYLTLLSLTSFIFHPDGMVWVILLGAQHSAQVLLHHTVELCGYDTSSSMITACAASAWLVSLFCSLTFLLPKLFPTKQPLRAPDTRLSFGPIKGCKKAKRKEKKARAAAFSPRQRTLSPRHHAVHCYVDAPLKESPIPSPRSSSKCSSPRMPESSVTVMAYTPAHQPLSPPTQTIRTPTQISEVHYTSTPIQISEMSSTSAIDIVPEPEPLCLPAPLDEHTSKETTETNQRSSPGVHFPIETECASNASCLSTFDDLPILEEASNEVNTETCIPDVPETTCIEEKPETRPFTKPQLWVFLTDPKLTVPDIRRHVLNGDIDADVVLTTPTTEFVAAKVPQLVVRMLFITIMSLRDPVVSPPPAFSRSVSSPPPRVAPPPGFAAIDNNDPDDDLTYFPPRTRAASAETKKTSSLQDLNHQYERDMELISNQMTMNVLD</sequence>
<organism evidence="3 4">
    <name type="scientific">Achlya hypogyna</name>
    <name type="common">Oomycete</name>
    <name type="synonym">Protoachlya hypogyna</name>
    <dbReference type="NCBI Taxonomy" id="1202772"/>
    <lineage>
        <taxon>Eukaryota</taxon>
        <taxon>Sar</taxon>
        <taxon>Stramenopiles</taxon>
        <taxon>Oomycota</taxon>
        <taxon>Saprolegniomycetes</taxon>
        <taxon>Saprolegniales</taxon>
        <taxon>Achlyaceae</taxon>
        <taxon>Achlya</taxon>
    </lineage>
</organism>
<feature type="region of interest" description="Disordered" evidence="1">
    <location>
        <begin position="384"/>
        <end position="413"/>
    </location>
</feature>
<keyword evidence="4" id="KW-1185">Reference proteome</keyword>
<evidence type="ECO:0000256" key="1">
    <source>
        <dbReference type="SAM" id="MobiDB-lite"/>
    </source>
</evidence>
<proteinExistence type="predicted"/>
<dbReference type="AlphaFoldDB" id="A0A1V9Z011"/>
<keyword evidence="2" id="KW-0812">Transmembrane</keyword>
<evidence type="ECO:0000256" key="2">
    <source>
        <dbReference type="SAM" id="Phobius"/>
    </source>
</evidence>
<dbReference type="OrthoDB" id="79892at2759"/>
<evidence type="ECO:0008006" key="5">
    <source>
        <dbReference type="Google" id="ProtNLM"/>
    </source>
</evidence>
<feature type="compositionally biased region" description="Pro residues" evidence="1">
    <location>
        <begin position="394"/>
        <end position="404"/>
    </location>
</feature>
<keyword evidence="2" id="KW-1133">Transmembrane helix</keyword>
<feature type="transmembrane region" description="Helical" evidence="2">
    <location>
        <begin position="24"/>
        <end position="51"/>
    </location>
</feature>
<protein>
    <recommendedName>
        <fullName evidence="5">Transmembrane protein</fullName>
    </recommendedName>
</protein>
<gene>
    <name evidence="3" type="ORF">ACHHYP_04982</name>
</gene>
<evidence type="ECO:0000313" key="3">
    <source>
        <dbReference type="EMBL" id="OQR91110.1"/>
    </source>
</evidence>
<keyword evidence="2" id="KW-0472">Membrane</keyword>